<protein>
    <recommendedName>
        <fullName evidence="13">tRNA (guanine-N(7)-)-methyltransferase non-catalytic subunit</fullName>
    </recommendedName>
</protein>
<comment type="subcellular location">
    <subcellularLocation>
        <location evidence="1 8">Nucleus</location>
    </subcellularLocation>
</comment>
<dbReference type="GO" id="GO:0043527">
    <property type="term" value="C:tRNA methyltransferase complex"/>
    <property type="evidence" value="ECO:0007669"/>
    <property type="project" value="TreeGrafter"/>
</dbReference>
<dbReference type="GO" id="GO:0005634">
    <property type="term" value="C:nucleus"/>
    <property type="evidence" value="ECO:0007669"/>
    <property type="project" value="UniProtKB-SubCell"/>
</dbReference>
<dbReference type="GO" id="GO:0005829">
    <property type="term" value="C:cytosol"/>
    <property type="evidence" value="ECO:0007669"/>
    <property type="project" value="TreeGrafter"/>
</dbReference>
<evidence type="ECO:0000256" key="1">
    <source>
        <dbReference type="ARBA" id="ARBA00004123"/>
    </source>
</evidence>
<dbReference type="UniPathway" id="UPA00989"/>
<keyword evidence="12" id="KW-1185">Reference proteome</keyword>
<evidence type="ECO:0000256" key="6">
    <source>
        <dbReference type="ARBA" id="ARBA00093337"/>
    </source>
</evidence>
<feature type="compositionally biased region" description="Basic and acidic residues" evidence="10">
    <location>
        <begin position="371"/>
        <end position="380"/>
    </location>
</feature>
<dbReference type="InterPro" id="IPR028884">
    <property type="entry name" value="Trm82"/>
</dbReference>
<reference evidence="11" key="2">
    <citation type="submission" date="2017-10" db="EMBL/GenBank/DDBJ databases">
        <title>Ladona fulva Genome sequencing and assembly.</title>
        <authorList>
            <person name="Murali S."/>
            <person name="Richards S."/>
            <person name="Bandaranaike D."/>
            <person name="Bellair M."/>
            <person name="Blankenburg K."/>
            <person name="Chao H."/>
            <person name="Dinh H."/>
            <person name="Doddapaneni H."/>
            <person name="Dugan-Rocha S."/>
            <person name="Elkadiri S."/>
            <person name="Gnanaolivu R."/>
            <person name="Hernandez B."/>
            <person name="Skinner E."/>
            <person name="Javaid M."/>
            <person name="Lee S."/>
            <person name="Li M."/>
            <person name="Ming W."/>
            <person name="Munidasa M."/>
            <person name="Muniz J."/>
            <person name="Nguyen L."/>
            <person name="Hughes D."/>
            <person name="Osuji N."/>
            <person name="Pu L.-L."/>
            <person name="Puazo M."/>
            <person name="Qu C."/>
            <person name="Quiroz J."/>
            <person name="Raj R."/>
            <person name="Weissenberger G."/>
            <person name="Xin Y."/>
            <person name="Zou X."/>
            <person name="Han Y."/>
            <person name="Worley K."/>
            <person name="Muzny D."/>
            <person name="Gibbs R."/>
        </authorList>
    </citation>
    <scope>NUCLEOTIDE SEQUENCE</scope>
    <source>
        <strain evidence="11">Sampled in the wild</strain>
    </source>
</reference>
<dbReference type="SMART" id="SM00320">
    <property type="entry name" value="WD40"/>
    <property type="match status" value="3"/>
</dbReference>
<comment type="function">
    <text evidence="6">Required for the Mettl1-dependent formation of N(7)-methylguanine at position 46 (m7G46) in tRNA. In the Mettl1-wuho methyltransferase complex, it is required to stabilize and induce conformational changes of the catalytic subunit. Required for binding of nanos mRNA and repression of translation by the mei-P26-bgcn-bam-sxl complex. May cooperate with mei-P26 and nanos to derepress the BMP signaling pathway. May cooperate with mei-P26 to suppress expression of a subset of microRNAs. May cooperate with mei-P26 to regulate bam expression levels in germline cells during gametogenesis. Required to promote mitosis to meiosis transition during gametogenesis. May regulate germline cell division in part by regulating ribosome biogenesis.</text>
</comment>
<gene>
    <name evidence="11" type="ORF">J437_LFUL014407</name>
</gene>
<evidence type="ECO:0008006" key="13">
    <source>
        <dbReference type="Google" id="ProtNLM"/>
    </source>
</evidence>
<dbReference type="PANTHER" id="PTHR16288">
    <property type="entry name" value="WD40 REPEAT PROTEIN 4"/>
    <property type="match status" value="1"/>
</dbReference>
<comment type="caution">
    <text evidence="11">The sequence shown here is derived from an EMBL/GenBank/DDBJ whole genome shotgun (WGS) entry which is preliminary data.</text>
</comment>
<evidence type="ECO:0000256" key="9">
    <source>
        <dbReference type="PROSITE-ProRule" id="PRU00221"/>
    </source>
</evidence>
<proteinExistence type="inferred from homology"/>
<keyword evidence="2 8" id="KW-0853">WD repeat</keyword>
<keyword evidence="4 8" id="KW-0677">Repeat</keyword>
<comment type="function">
    <text evidence="8">Required for the formation of N(7)-methylguanine at position 46 (m7G46) in tRNA. In the complex, it is required to stabilize and induce conformational changes of the catalytic subunit.</text>
</comment>
<feature type="repeat" description="WD" evidence="9">
    <location>
        <begin position="191"/>
        <end position="233"/>
    </location>
</feature>
<evidence type="ECO:0000313" key="11">
    <source>
        <dbReference type="EMBL" id="KAG8228172.1"/>
    </source>
</evidence>
<dbReference type="Gene3D" id="2.130.10.10">
    <property type="entry name" value="YVTN repeat-like/Quinoprotein amine dehydrogenase"/>
    <property type="match status" value="1"/>
</dbReference>
<sequence>MLKKEDVVDLINHKRGQYKYGESSKSVGSGNERRDQGGEGMGIPGCSIKDPQPMDSDPIGDPDDEREVQFIISADISRCGQYIAMVSSEKHLLLWNTNNWELMNVRMLPRRPSRVRFTPISVEILVADKAGALYSYPLYDDSSNGKLILAHLSMLLDVIVTPDERFIITCDRDEKIRVSYFAAPYNIQAFCQGHLEFVSSIALLLSNPSILVSGSGDGTIRFWNYYTGTEIEALHCHTIHGDGEDDSDSLAVKSFSMQNINEKAVLCVCLSEFCGSLVYEIETHNMLVDIKFILKLSYAAEPLCLTLDSYSLLWAAVPVNGHVEIQCHGVRRPVSDDVQYLLRRINANKEFLSESLLVPSLVPILFKKKYDNPSSDREGSGETPSSPVRNGPPAKKAKQSCDKQDST</sequence>
<feature type="region of interest" description="Disordered" evidence="10">
    <location>
        <begin position="19"/>
        <end position="63"/>
    </location>
</feature>
<dbReference type="InterPro" id="IPR015943">
    <property type="entry name" value="WD40/YVTN_repeat-like_dom_sf"/>
</dbReference>
<keyword evidence="5 8" id="KW-0539">Nucleus</keyword>
<comment type="similarity">
    <text evidence="8">Belongs to the WD repeat TRM82 family.</text>
</comment>
<dbReference type="AlphaFoldDB" id="A0A8K0P061"/>
<dbReference type="SUPFAM" id="SSF50978">
    <property type="entry name" value="WD40 repeat-like"/>
    <property type="match status" value="1"/>
</dbReference>
<dbReference type="OrthoDB" id="371245at2759"/>
<dbReference type="Proteomes" id="UP000792457">
    <property type="component" value="Unassembled WGS sequence"/>
</dbReference>
<evidence type="ECO:0000256" key="2">
    <source>
        <dbReference type="ARBA" id="ARBA00022574"/>
    </source>
</evidence>
<dbReference type="Pfam" id="PF00400">
    <property type="entry name" value="WD40"/>
    <property type="match status" value="1"/>
</dbReference>
<name>A0A8K0P061_LADFU</name>
<dbReference type="InterPro" id="IPR036322">
    <property type="entry name" value="WD40_repeat_dom_sf"/>
</dbReference>
<dbReference type="PROSITE" id="PS50082">
    <property type="entry name" value="WD_REPEATS_2"/>
    <property type="match status" value="1"/>
</dbReference>
<dbReference type="EMBL" id="KZ308361">
    <property type="protein sequence ID" value="KAG8228172.1"/>
    <property type="molecule type" value="Genomic_DNA"/>
</dbReference>
<dbReference type="GO" id="GO:0106004">
    <property type="term" value="P:tRNA (guanine-N7)-methylation"/>
    <property type="evidence" value="ECO:0007669"/>
    <property type="project" value="UniProtKB-UniRule"/>
</dbReference>
<evidence type="ECO:0000256" key="3">
    <source>
        <dbReference type="ARBA" id="ARBA00022694"/>
    </source>
</evidence>
<dbReference type="PROSITE" id="PS50294">
    <property type="entry name" value="WD_REPEATS_REGION"/>
    <property type="match status" value="1"/>
</dbReference>
<accession>A0A8K0P061</accession>
<keyword evidence="3 8" id="KW-0819">tRNA processing</keyword>
<dbReference type="HAMAP" id="MF_03056">
    <property type="entry name" value="TRM82"/>
    <property type="match status" value="1"/>
</dbReference>
<reference evidence="11" key="1">
    <citation type="submission" date="2013-04" db="EMBL/GenBank/DDBJ databases">
        <authorList>
            <person name="Qu J."/>
            <person name="Murali S.C."/>
            <person name="Bandaranaike D."/>
            <person name="Bellair M."/>
            <person name="Blankenburg K."/>
            <person name="Chao H."/>
            <person name="Dinh H."/>
            <person name="Doddapaneni H."/>
            <person name="Downs B."/>
            <person name="Dugan-Rocha S."/>
            <person name="Elkadiri S."/>
            <person name="Gnanaolivu R.D."/>
            <person name="Hernandez B."/>
            <person name="Javaid M."/>
            <person name="Jayaseelan J.C."/>
            <person name="Lee S."/>
            <person name="Li M."/>
            <person name="Ming W."/>
            <person name="Munidasa M."/>
            <person name="Muniz J."/>
            <person name="Nguyen L."/>
            <person name="Ongeri F."/>
            <person name="Osuji N."/>
            <person name="Pu L.-L."/>
            <person name="Puazo M."/>
            <person name="Qu C."/>
            <person name="Quiroz J."/>
            <person name="Raj R."/>
            <person name="Weissenberger G."/>
            <person name="Xin Y."/>
            <person name="Zou X."/>
            <person name="Han Y."/>
            <person name="Richards S."/>
            <person name="Worley K."/>
            <person name="Muzny D."/>
            <person name="Gibbs R."/>
        </authorList>
    </citation>
    <scope>NUCLEOTIDE SEQUENCE</scope>
    <source>
        <strain evidence="11">Sampled in the wild</strain>
    </source>
</reference>
<evidence type="ECO:0000256" key="5">
    <source>
        <dbReference type="ARBA" id="ARBA00023242"/>
    </source>
</evidence>
<comment type="pathway">
    <text evidence="8">tRNA modification; N(7)-methylguanine-tRNA biosynthesis.</text>
</comment>
<dbReference type="InterPro" id="IPR001680">
    <property type="entry name" value="WD40_rpt"/>
</dbReference>
<organism evidence="11 12">
    <name type="scientific">Ladona fulva</name>
    <name type="common">Scarce chaser dragonfly</name>
    <name type="synonym">Libellula fulva</name>
    <dbReference type="NCBI Taxonomy" id="123851"/>
    <lineage>
        <taxon>Eukaryota</taxon>
        <taxon>Metazoa</taxon>
        <taxon>Ecdysozoa</taxon>
        <taxon>Arthropoda</taxon>
        <taxon>Hexapoda</taxon>
        <taxon>Insecta</taxon>
        <taxon>Pterygota</taxon>
        <taxon>Palaeoptera</taxon>
        <taxon>Odonata</taxon>
        <taxon>Epiprocta</taxon>
        <taxon>Anisoptera</taxon>
        <taxon>Libelluloidea</taxon>
        <taxon>Libellulidae</taxon>
        <taxon>Ladona</taxon>
    </lineage>
</organism>
<comment type="subunit">
    <text evidence="7">Forms a heterodimer with the catalytic subunit Mettl1. Interacts with mei-P26 and weakly interacts with bgcn; required for the function or formation of the mei-P26-bgcn-bam-sxl complex. Interacts with nanos; may be involved in mei-P26-dependent derepression of the BMP signaling pathway. Interacts with Myc; the interaction may be mediated by mei-P26 and may be involved in the regulation of ribosome biogenesis.</text>
</comment>
<evidence type="ECO:0000256" key="4">
    <source>
        <dbReference type="ARBA" id="ARBA00022737"/>
    </source>
</evidence>
<evidence type="ECO:0000256" key="8">
    <source>
        <dbReference type="HAMAP-Rule" id="MF_03056"/>
    </source>
</evidence>
<dbReference type="PANTHER" id="PTHR16288:SF0">
    <property type="entry name" value="TRNA (GUANINE-N(7)-)-METHYLTRANSFERASE NON-CATALYTIC SUBUNIT WDR4"/>
    <property type="match status" value="1"/>
</dbReference>
<evidence type="ECO:0000256" key="7">
    <source>
        <dbReference type="ARBA" id="ARBA00093542"/>
    </source>
</evidence>
<evidence type="ECO:0000313" key="12">
    <source>
        <dbReference type="Proteomes" id="UP000792457"/>
    </source>
</evidence>
<feature type="region of interest" description="Disordered" evidence="10">
    <location>
        <begin position="371"/>
        <end position="407"/>
    </location>
</feature>
<evidence type="ECO:0000256" key="10">
    <source>
        <dbReference type="SAM" id="MobiDB-lite"/>
    </source>
</evidence>